<feature type="region of interest" description="Disordered" evidence="1">
    <location>
        <begin position="192"/>
        <end position="232"/>
    </location>
</feature>
<dbReference type="STRING" id="1307761.L21SP2_1745"/>
<sequence>MATAAGGLPPNNQFSQTVFTVTARISPGLFRLNLDGKGITARTALDLTPGKQYEGKIRQIGPETVLQIQRTSSDASGVPHLIQQYREQAGVPDDMLSRLILGQMVQQQRPFQAGAFRQLYLQLQWLYPQLARPNEQRAEHPSSPVPSTKLLEAARFLSILQDKGLSFSDDQLRLFLRGMGVLPGTVKDAGAGGDRFLHNSGGGTDDHAGEEHSGSNSHQRRNPGDEGNKRHKNRQEELWSLIQRFNAAAAADSGSSSGAKKNASWILVPLAHRESPEQQGFLRYNSADEEEAVSVRVGEWFFAWYEKDRGVMYYQAPRNSASSVKSQLKKILKGFTFNEVMELSELMDSDGFSLSSGTDNILIRNDQG</sequence>
<evidence type="ECO:0000256" key="1">
    <source>
        <dbReference type="SAM" id="MobiDB-lite"/>
    </source>
</evidence>
<evidence type="ECO:0000313" key="3">
    <source>
        <dbReference type="Proteomes" id="UP000018680"/>
    </source>
</evidence>
<keyword evidence="3" id="KW-1185">Reference proteome</keyword>
<proteinExistence type="predicted"/>
<protein>
    <submittedName>
        <fullName evidence="2">Uncharacterized protein</fullName>
    </submittedName>
</protein>
<accession>V5WHW1</accession>
<evidence type="ECO:0000313" key="2">
    <source>
        <dbReference type="EMBL" id="AHC15124.1"/>
    </source>
</evidence>
<gene>
    <name evidence="2" type="ORF">L21SP2_1745</name>
</gene>
<dbReference type="HOGENOM" id="CLU_752038_0_0_12"/>
<reference evidence="2 3" key="1">
    <citation type="journal article" date="2015" name="Stand. Genomic Sci.">
        <title>Complete genome sequence and description of Salinispira pacifica gen. nov., sp. nov., a novel spirochaete isolated form a hypersaline microbial mat.</title>
        <authorList>
            <person name="Ben Hania W."/>
            <person name="Joseph M."/>
            <person name="Schumann P."/>
            <person name="Bunk B."/>
            <person name="Fiebig A."/>
            <person name="Sproer C."/>
            <person name="Klenk H.P."/>
            <person name="Fardeau M.L."/>
            <person name="Spring S."/>
        </authorList>
    </citation>
    <scope>NUCLEOTIDE SEQUENCE [LARGE SCALE GENOMIC DNA]</scope>
    <source>
        <strain evidence="2 3">L21-RPul-D2</strain>
    </source>
</reference>
<dbReference type="RefSeq" id="WP_024268043.1">
    <property type="nucleotide sequence ID" value="NC_023035.1"/>
</dbReference>
<dbReference type="Proteomes" id="UP000018680">
    <property type="component" value="Chromosome"/>
</dbReference>
<name>V5WHW1_9SPIO</name>
<dbReference type="EMBL" id="CP006939">
    <property type="protein sequence ID" value="AHC15124.1"/>
    <property type="molecule type" value="Genomic_DNA"/>
</dbReference>
<dbReference type="AlphaFoldDB" id="V5WHW1"/>
<dbReference type="KEGG" id="slr:L21SP2_1745"/>
<organism evidence="2 3">
    <name type="scientific">Salinispira pacifica</name>
    <dbReference type="NCBI Taxonomy" id="1307761"/>
    <lineage>
        <taxon>Bacteria</taxon>
        <taxon>Pseudomonadati</taxon>
        <taxon>Spirochaetota</taxon>
        <taxon>Spirochaetia</taxon>
        <taxon>Spirochaetales</taxon>
        <taxon>Spirochaetaceae</taxon>
        <taxon>Salinispira</taxon>
    </lineage>
</organism>
<feature type="compositionally biased region" description="Basic and acidic residues" evidence="1">
    <location>
        <begin position="204"/>
        <end position="213"/>
    </location>
</feature>